<dbReference type="InterPro" id="IPR021255">
    <property type="entry name" value="DUF2807"/>
</dbReference>
<dbReference type="AlphaFoldDB" id="A0A3E1NLA7"/>
<feature type="domain" description="Putative auto-transporter adhesin head GIN" evidence="2">
    <location>
        <begin position="29"/>
        <end position="227"/>
    </location>
</feature>
<accession>A0A3E1NLA7</accession>
<name>A0A3E1NLA7_9BACT</name>
<gene>
    <name evidence="3" type="ORF">DXN05_08015</name>
</gene>
<dbReference type="Pfam" id="PF10988">
    <property type="entry name" value="DUF2807"/>
    <property type="match status" value="1"/>
</dbReference>
<evidence type="ECO:0000259" key="2">
    <source>
        <dbReference type="Pfam" id="PF10988"/>
    </source>
</evidence>
<protein>
    <submittedName>
        <fullName evidence="3">DUF2807 domain-containing protein</fullName>
    </submittedName>
</protein>
<keyword evidence="4" id="KW-1185">Reference proteome</keyword>
<comment type="caution">
    <text evidence="3">The sequence shown here is derived from an EMBL/GenBank/DDBJ whole genome shotgun (WGS) entry which is preliminary data.</text>
</comment>
<dbReference type="EMBL" id="QTJU01000002">
    <property type="protein sequence ID" value="RFM28719.1"/>
    <property type="molecule type" value="Genomic_DNA"/>
</dbReference>
<evidence type="ECO:0000313" key="4">
    <source>
        <dbReference type="Proteomes" id="UP000261284"/>
    </source>
</evidence>
<dbReference type="Proteomes" id="UP000261284">
    <property type="component" value="Unassembled WGS sequence"/>
</dbReference>
<organism evidence="3 4">
    <name type="scientific">Deminuibacter soli</name>
    <dbReference type="NCBI Taxonomy" id="2291815"/>
    <lineage>
        <taxon>Bacteria</taxon>
        <taxon>Pseudomonadati</taxon>
        <taxon>Bacteroidota</taxon>
        <taxon>Chitinophagia</taxon>
        <taxon>Chitinophagales</taxon>
        <taxon>Chitinophagaceae</taxon>
        <taxon>Deminuibacter</taxon>
    </lineage>
</organism>
<dbReference type="Gene3D" id="2.160.20.120">
    <property type="match status" value="1"/>
</dbReference>
<feature type="signal peptide" evidence="1">
    <location>
        <begin position="1"/>
        <end position="22"/>
    </location>
</feature>
<sequence length="244" mass="27388">MRKLLITMFAGMLVVFTCTCYAQSGPVDHFHKAIISPYIQVTFIEGDQERVTINQAIVDTGKLHVEVKDGTLRLYLDGVKDIPHNQRDEDNQSHPLYPNHAVIATVVYKKLDALSLRGEETYLCESPISQDEFTLRVYGESKVIFTEVHIGEMHTTIYGESSLDVKTGTINKQYYTCYGESKINTTTITGQEARITAYGEAELKVNVSDRIKITSFGEAKLRYMGNPVISKGIHFGGVDLQKIE</sequence>
<evidence type="ECO:0000313" key="3">
    <source>
        <dbReference type="EMBL" id="RFM28719.1"/>
    </source>
</evidence>
<evidence type="ECO:0000256" key="1">
    <source>
        <dbReference type="SAM" id="SignalP"/>
    </source>
</evidence>
<dbReference type="OrthoDB" id="943856at2"/>
<feature type="chain" id="PRO_5017821924" evidence="1">
    <location>
        <begin position="23"/>
        <end position="244"/>
    </location>
</feature>
<dbReference type="RefSeq" id="WP_116846708.1">
    <property type="nucleotide sequence ID" value="NZ_QTJU01000002.1"/>
</dbReference>
<reference evidence="3 4" key="1">
    <citation type="submission" date="2018-08" db="EMBL/GenBank/DDBJ databases">
        <title>Chitinophagaceae sp. K23C18032701, a novel bacterium isolated from forest soil.</title>
        <authorList>
            <person name="Wang C."/>
        </authorList>
    </citation>
    <scope>NUCLEOTIDE SEQUENCE [LARGE SCALE GENOMIC DNA]</scope>
    <source>
        <strain evidence="3 4">K23C18032701</strain>
    </source>
</reference>
<keyword evidence="1" id="KW-0732">Signal</keyword>
<proteinExistence type="predicted"/>